<reference evidence="1 2" key="1">
    <citation type="journal article" date="2018" name="Sci. Rep.">
        <title>Genomic signatures of local adaptation to the degree of environmental predictability in rotifers.</title>
        <authorList>
            <person name="Franch-Gras L."/>
            <person name="Hahn C."/>
            <person name="Garcia-Roger E.M."/>
            <person name="Carmona M.J."/>
            <person name="Serra M."/>
            <person name="Gomez A."/>
        </authorList>
    </citation>
    <scope>NUCLEOTIDE SEQUENCE [LARGE SCALE GENOMIC DNA]</scope>
    <source>
        <strain evidence="1">HYR1</strain>
    </source>
</reference>
<protein>
    <submittedName>
        <fullName evidence="1">Uncharacterized protein</fullName>
    </submittedName>
</protein>
<comment type="caution">
    <text evidence="1">The sequence shown here is derived from an EMBL/GenBank/DDBJ whole genome shotgun (WGS) entry which is preliminary data.</text>
</comment>
<dbReference type="Proteomes" id="UP000276133">
    <property type="component" value="Unassembled WGS sequence"/>
</dbReference>
<keyword evidence="2" id="KW-1185">Reference proteome</keyword>
<accession>A0A3M7PRS6</accession>
<gene>
    <name evidence="1" type="ORF">BpHYR1_011002</name>
</gene>
<name>A0A3M7PRS6_BRAPC</name>
<evidence type="ECO:0000313" key="1">
    <source>
        <dbReference type="EMBL" id="RNA01475.1"/>
    </source>
</evidence>
<proteinExistence type="predicted"/>
<evidence type="ECO:0000313" key="2">
    <source>
        <dbReference type="Proteomes" id="UP000276133"/>
    </source>
</evidence>
<organism evidence="1 2">
    <name type="scientific">Brachionus plicatilis</name>
    <name type="common">Marine rotifer</name>
    <name type="synonym">Brachionus muelleri</name>
    <dbReference type="NCBI Taxonomy" id="10195"/>
    <lineage>
        <taxon>Eukaryota</taxon>
        <taxon>Metazoa</taxon>
        <taxon>Spiralia</taxon>
        <taxon>Gnathifera</taxon>
        <taxon>Rotifera</taxon>
        <taxon>Eurotatoria</taxon>
        <taxon>Monogononta</taxon>
        <taxon>Pseudotrocha</taxon>
        <taxon>Ploima</taxon>
        <taxon>Brachionidae</taxon>
        <taxon>Brachionus</taxon>
    </lineage>
</organism>
<dbReference type="EMBL" id="REGN01009307">
    <property type="protein sequence ID" value="RNA01475.1"/>
    <property type="molecule type" value="Genomic_DNA"/>
</dbReference>
<dbReference type="AlphaFoldDB" id="A0A3M7PRS6"/>
<sequence>MDSILHKKLTITSIISHAKLNLNILNQKNLFFLIDPQLILLKILINFITNFNFPFKIDIMESGKVERNARLNVVYIRDLDYQFVKLTHIETRPVGGDLIQTFFIKRIEINLRFRLIKPEIRVRLNLNFVYSFERKLSLVLSRSGIVFFLGLLNNSVNGIKYLNLNKIGLI</sequence>